<proteinExistence type="predicted"/>
<dbReference type="InterPro" id="IPR001650">
    <property type="entry name" value="Helicase_C-like"/>
</dbReference>
<dbReference type="Gene3D" id="3.40.50.300">
    <property type="entry name" value="P-loop containing nucleotide triphosphate hydrolases"/>
    <property type="match status" value="1"/>
</dbReference>
<dbReference type="EMBL" id="CAMXCT010003569">
    <property type="protein sequence ID" value="CAI4005151.1"/>
    <property type="molecule type" value="Genomic_DNA"/>
</dbReference>
<dbReference type="Proteomes" id="UP001152797">
    <property type="component" value="Unassembled WGS sequence"/>
</dbReference>
<dbReference type="GO" id="GO:0016787">
    <property type="term" value="F:hydrolase activity"/>
    <property type="evidence" value="ECO:0007669"/>
    <property type="project" value="UniProtKB-KW"/>
</dbReference>
<dbReference type="InterPro" id="IPR050699">
    <property type="entry name" value="RNA-DNA_Helicase"/>
</dbReference>
<reference evidence="7" key="1">
    <citation type="submission" date="2022-10" db="EMBL/GenBank/DDBJ databases">
        <authorList>
            <person name="Chen Y."/>
            <person name="Dougan E. K."/>
            <person name="Chan C."/>
            <person name="Rhodes N."/>
            <person name="Thang M."/>
        </authorList>
    </citation>
    <scope>NUCLEOTIDE SEQUENCE</scope>
</reference>
<dbReference type="GO" id="GO:0055087">
    <property type="term" value="C:Ski complex"/>
    <property type="evidence" value="ECO:0007669"/>
    <property type="project" value="TreeGrafter"/>
</dbReference>
<dbReference type="AlphaFoldDB" id="A0A9P1D8F4"/>
<evidence type="ECO:0000256" key="1">
    <source>
        <dbReference type="ARBA" id="ARBA00022741"/>
    </source>
</evidence>
<dbReference type="GO" id="GO:0004386">
    <property type="term" value="F:helicase activity"/>
    <property type="evidence" value="ECO:0007669"/>
    <property type="project" value="UniProtKB-KW"/>
</dbReference>
<evidence type="ECO:0000256" key="3">
    <source>
        <dbReference type="ARBA" id="ARBA00022806"/>
    </source>
</evidence>
<evidence type="ECO:0000256" key="5">
    <source>
        <dbReference type="SAM" id="MobiDB-lite"/>
    </source>
</evidence>
<reference evidence="8 9" key="2">
    <citation type="submission" date="2024-05" db="EMBL/GenBank/DDBJ databases">
        <authorList>
            <person name="Chen Y."/>
            <person name="Shah S."/>
            <person name="Dougan E. K."/>
            <person name="Thang M."/>
            <person name="Chan C."/>
        </authorList>
    </citation>
    <scope>NUCLEOTIDE SEQUENCE [LARGE SCALE GENOMIC DNA]</scope>
</reference>
<keyword evidence="3 8" id="KW-0347">Helicase</keyword>
<keyword evidence="9" id="KW-1185">Reference proteome</keyword>
<dbReference type="PANTHER" id="PTHR12131:SF1">
    <property type="entry name" value="ATP-DEPENDENT RNA HELICASE SUPV3L1, MITOCHONDRIAL-RELATED"/>
    <property type="match status" value="1"/>
</dbReference>
<dbReference type="PANTHER" id="PTHR12131">
    <property type="entry name" value="ATP-DEPENDENT RNA AND DNA HELICASE"/>
    <property type="match status" value="1"/>
</dbReference>
<evidence type="ECO:0000256" key="4">
    <source>
        <dbReference type="ARBA" id="ARBA00022840"/>
    </source>
</evidence>
<dbReference type="InterPro" id="IPR027417">
    <property type="entry name" value="P-loop_NTPase"/>
</dbReference>
<dbReference type="CDD" id="cd18795">
    <property type="entry name" value="SF2_C_Ski2"/>
    <property type="match status" value="1"/>
</dbReference>
<name>A0A9P1D8F4_9DINO</name>
<evidence type="ECO:0000313" key="9">
    <source>
        <dbReference type="Proteomes" id="UP001152797"/>
    </source>
</evidence>
<keyword evidence="2" id="KW-0378">Hydrolase</keyword>
<sequence>MCCKDAESIWKAPEQAEAIRRKVQELTKSKMPPPLTLETSNEPAVSVVSLETKQVLCSAASTAELLTILSAASTSATQAPPTNGHVKLPKGHLAVVAGCNGDIWEVAIQAGRLREKIKELSGMTSLPPLVMDREKNDVSIVKMGKVKVPPRKRRVSVTFESRPFGMTPAKDEGGGTLGYVVDKVNHNDPSKPAARLGVKPGWVVVFVAGEDVQGRSLDDVQQLTKQAALPVTIDFEVPVVVKEKQEASDKNRSKSAPQQPRPPPQPTRESRERTETQRLQALLRTLDSEEKLPATVFIFSRRRVEALAAEMPNLDVCTNEERSKVHLFLKKAFERLSEADKMLPQVCKVEELARRGVGIHHGGMLPVVKEAVEIMFSRGLVKILLATETFAMGVNMPARSVIFTAWMKHDGNQRRPLLPSEYTQMAGRAGRRGLDTEGHVYILCGDEPPDTKQIMRMMTSKGEPLFSRFRVTFAMILQMKRFSQSGVQVEDLLGKSFLENARARRRPRAHQDRRHRNEQLQALPTLECIYGEPDMEDYAYRELESHKVGVEIHARLFSKSRERVFCPGCQT</sequence>
<evidence type="ECO:0000256" key="2">
    <source>
        <dbReference type="ARBA" id="ARBA00022801"/>
    </source>
</evidence>
<feature type="region of interest" description="Disordered" evidence="5">
    <location>
        <begin position="244"/>
        <end position="276"/>
    </location>
</feature>
<keyword evidence="1" id="KW-0547">Nucleotide-binding</keyword>
<dbReference type="SMART" id="SM00490">
    <property type="entry name" value="HELICc"/>
    <property type="match status" value="1"/>
</dbReference>
<organism evidence="7">
    <name type="scientific">Cladocopium goreaui</name>
    <dbReference type="NCBI Taxonomy" id="2562237"/>
    <lineage>
        <taxon>Eukaryota</taxon>
        <taxon>Sar</taxon>
        <taxon>Alveolata</taxon>
        <taxon>Dinophyceae</taxon>
        <taxon>Suessiales</taxon>
        <taxon>Symbiodiniaceae</taxon>
        <taxon>Cladocopium</taxon>
    </lineage>
</organism>
<protein>
    <submittedName>
        <fullName evidence="8">DExH-box ATP-dependent RNA helicase DExH11 (AtHELPS) (Protein SKI2 homolog) (AtSKI2)</fullName>
    </submittedName>
</protein>
<dbReference type="GO" id="GO:0005524">
    <property type="term" value="F:ATP binding"/>
    <property type="evidence" value="ECO:0007669"/>
    <property type="project" value="UniProtKB-KW"/>
</dbReference>
<evidence type="ECO:0000259" key="6">
    <source>
        <dbReference type="PROSITE" id="PS51194"/>
    </source>
</evidence>
<dbReference type="InterPro" id="IPR036034">
    <property type="entry name" value="PDZ_sf"/>
</dbReference>
<dbReference type="Gene3D" id="2.30.42.10">
    <property type="match status" value="1"/>
</dbReference>
<keyword evidence="4" id="KW-0067">ATP-binding</keyword>
<dbReference type="EMBL" id="CAMXCT020003569">
    <property type="protein sequence ID" value="CAL1158526.1"/>
    <property type="molecule type" value="Genomic_DNA"/>
</dbReference>
<evidence type="ECO:0000313" key="8">
    <source>
        <dbReference type="EMBL" id="CAL4792463.1"/>
    </source>
</evidence>
<dbReference type="SUPFAM" id="SSF52540">
    <property type="entry name" value="P-loop containing nucleoside triphosphate hydrolases"/>
    <property type="match status" value="1"/>
</dbReference>
<gene>
    <name evidence="7" type="ORF">C1SCF055_LOCUS30904</name>
</gene>
<dbReference type="EMBL" id="CAMXCT030003569">
    <property type="protein sequence ID" value="CAL4792463.1"/>
    <property type="molecule type" value="Genomic_DNA"/>
</dbReference>
<evidence type="ECO:0000313" key="7">
    <source>
        <dbReference type="EMBL" id="CAI4005151.1"/>
    </source>
</evidence>
<dbReference type="GO" id="GO:0070478">
    <property type="term" value="P:nuclear-transcribed mRNA catabolic process, 3'-5' exonucleolytic nonsense-mediated decay"/>
    <property type="evidence" value="ECO:0007669"/>
    <property type="project" value="TreeGrafter"/>
</dbReference>
<comment type="caution">
    <text evidence="7">The sequence shown here is derived from an EMBL/GenBank/DDBJ whole genome shotgun (WGS) entry which is preliminary data.</text>
</comment>
<dbReference type="Pfam" id="PF00271">
    <property type="entry name" value="Helicase_C"/>
    <property type="match status" value="1"/>
</dbReference>
<dbReference type="SUPFAM" id="SSF50156">
    <property type="entry name" value="PDZ domain-like"/>
    <property type="match status" value="1"/>
</dbReference>
<dbReference type="PROSITE" id="PS51194">
    <property type="entry name" value="HELICASE_CTER"/>
    <property type="match status" value="1"/>
</dbReference>
<dbReference type="OrthoDB" id="437596at2759"/>
<feature type="domain" description="Helicase C-terminal" evidence="6">
    <location>
        <begin position="278"/>
        <end position="483"/>
    </location>
</feature>
<accession>A0A9P1D8F4</accession>